<evidence type="ECO:0000313" key="2">
    <source>
        <dbReference type="Proteomes" id="UP000828390"/>
    </source>
</evidence>
<name>A0A9D4J287_DREPO</name>
<protein>
    <submittedName>
        <fullName evidence="1">Uncharacterized protein</fullName>
    </submittedName>
</protein>
<proteinExistence type="predicted"/>
<organism evidence="1 2">
    <name type="scientific">Dreissena polymorpha</name>
    <name type="common">Zebra mussel</name>
    <name type="synonym">Mytilus polymorpha</name>
    <dbReference type="NCBI Taxonomy" id="45954"/>
    <lineage>
        <taxon>Eukaryota</taxon>
        <taxon>Metazoa</taxon>
        <taxon>Spiralia</taxon>
        <taxon>Lophotrochozoa</taxon>
        <taxon>Mollusca</taxon>
        <taxon>Bivalvia</taxon>
        <taxon>Autobranchia</taxon>
        <taxon>Heteroconchia</taxon>
        <taxon>Euheterodonta</taxon>
        <taxon>Imparidentia</taxon>
        <taxon>Neoheterodontei</taxon>
        <taxon>Myida</taxon>
        <taxon>Dreissenoidea</taxon>
        <taxon>Dreissenidae</taxon>
        <taxon>Dreissena</taxon>
    </lineage>
</organism>
<reference evidence="1" key="2">
    <citation type="submission" date="2020-11" db="EMBL/GenBank/DDBJ databases">
        <authorList>
            <person name="McCartney M.A."/>
            <person name="Auch B."/>
            <person name="Kono T."/>
            <person name="Mallez S."/>
            <person name="Becker A."/>
            <person name="Gohl D.M."/>
            <person name="Silverstein K.A.T."/>
            <person name="Koren S."/>
            <person name="Bechman K.B."/>
            <person name="Herman A."/>
            <person name="Abrahante J.E."/>
            <person name="Garbe J."/>
        </authorList>
    </citation>
    <scope>NUCLEOTIDE SEQUENCE</scope>
    <source>
        <strain evidence="1">Duluth1</strain>
        <tissue evidence="1">Whole animal</tissue>
    </source>
</reference>
<comment type="caution">
    <text evidence="1">The sequence shown here is derived from an EMBL/GenBank/DDBJ whole genome shotgun (WGS) entry which is preliminary data.</text>
</comment>
<accession>A0A9D4J287</accession>
<dbReference type="Proteomes" id="UP000828390">
    <property type="component" value="Unassembled WGS sequence"/>
</dbReference>
<sequence>MIRRLTRDGTVTATLQDPAFKYDKITANIHVATKGQVFVFGQKSISQVHTVGKTILSTISVDIPQPGSVYLNEETRKLLVGFLEQDTIIEFKTKPVPTF</sequence>
<keyword evidence="2" id="KW-1185">Reference proteome</keyword>
<evidence type="ECO:0000313" key="1">
    <source>
        <dbReference type="EMBL" id="KAH3793174.1"/>
    </source>
</evidence>
<dbReference type="AlphaFoldDB" id="A0A9D4J287"/>
<gene>
    <name evidence="1" type="ORF">DPMN_146679</name>
</gene>
<dbReference type="EMBL" id="JAIWYP010000007">
    <property type="protein sequence ID" value="KAH3793174.1"/>
    <property type="molecule type" value="Genomic_DNA"/>
</dbReference>
<reference evidence="1" key="1">
    <citation type="journal article" date="2019" name="bioRxiv">
        <title>The Genome of the Zebra Mussel, Dreissena polymorpha: A Resource for Invasive Species Research.</title>
        <authorList>
            <person name="McCartney M.A."/>
            <person name="Auch B."/>
            <person name="Kono T."/>
            <person name="Mallez S."/>
            <person name="Zhang Y."/>
            <person name="Obille A."/>
            <person name="Becker A."/>
            <person name="Abrahante J.E."/>
            <person name="Garbe J."/>
            <person name="Badalamenti J.P."/>
            <person name="Herman A."/>
            <person name="Mangelson H."/>
            <person name="Liachko I."/>
            <person name="Sullivan S."/>
            <person name="Sone E.D."/>
            <person name="Koren S."/>
            <person name="Silverstein K.A.T."/>
            <person name="Beckman K.B."/>
            <person name="Gohl D.M."/>
        </authorList>
    </citation>
    <scope>NUCLEOTIDE SEQUENCE</scope>
    <source>
        <strain evidence="1">Duluth1</strain>
        <tissue evidence="1">Whole animal</tissue>
    </source>
</reference>